<proteinExistence type="inferred from homology"/>
<comment type="caution">
    <text evidence="6">The sequence shown here is derived from an EMBL/GenBank/DDBJ whole genome shotgun (WGS) entry which is preliminary data.</text>
</comment>
<evidence type="ECO:0000256" key="2">
    <source>
        <dbReference type="ARBA" id="ARBA00022737"/>
    </source>
</evidence>
<evidence type="ECO:0000313" key="6">
    <source>
        <dbReference type="EMBL" id="KAL1306872.1"/>
    </source>
</evidence>
<dbReference type="PANTHER" id="PTHR22839:SF0">
    <property type="entry name" value="THO COMPLEX SUBUNIT 3"/>
    <property type="match status" value="1"/>
</dbReference>
<name>A0ABR3PL71_9PEZI</name>
<evidence type="ECO:0000256" key="1">
    <source>
        <dbReference type="ARBA" id="ARBA00022574"/>
    </source>
</evidence>
<feature type="compositionally biased region" description="Low complexity" evidence="5">
    <location>
        <begin position="119"/>
        <end position="134"/>
    </location>
</feature>
<keyword evidence="2" id="KW-0677">Repeat</keyword>
<dbReference type="InterPro" id="IPR001680">
    <property type="entry name" value="WD40_rpt"/>
</dbReference>
<dbReference type="SUPFAM" id="SSF50978">
    <property type="entry name" value="WD40 repeat-like"/>
    <property type="match status" value="1"/>
</dbReference>
<dbReference type="GeneID" id="95979221"/>
<evidence type="ECO:0000256" key="3">
    <source>
        <dbReference type="ARBA" id="ARBA00046343"/>
    </source>
</evidence>
<dbReference type="RefSeq" id="XP_069203144.1">
    <property type="nucleotide sequence ID" value="XM_069345315.1"/>
</dbReference>
<dbReference type="InterPro" id="IPR015943">
    <property type="entry name" value="WD40/YVTN_repeat-like_dom_sf"/>
</dbReference>
<keyword evidence="7" id="KW-1185">Reference proteome</keyword>
<dbReference type="PROSITE" id="PS50082">
    <property type="entry name" value="WD_REPEATS_2"/>
    <property type="match status" value="2"/>
</dbReference>
<dbReference type="Proteomes" id="UP001562354">
    <property type="component" value="Unassembled WGS sequence"/>
</dbReference>
<evidence type="ECO:0000313" key="7">
    <source>
        <dbReference type="Proteomes" id="UP001562354"/>
    </source>
</evidence>
<keyword evidence="1 4" id="KW-0853">WD repeat</keyword>
<organism evidence="6 7">
    <name type="scientific">Neodothiora populina</name>
    <dbReference type="NCBI Taxonomy" id="2781224"/>
    <lineage>
        <taxon>Eukaryota</taxon>
        <taxon>Fungi</taxon>
        <taxon>Dikarya</taxon>
        <taxon>Ascomycota</taxon>
        <taxon>Pezizomycotina</taxon>
        <taxon>Dothideomycetes</taxon>
        <taxon>Dothideomycetidae</taxon>
        <taxon>Dothideales</taxon>
        <taxon>Dothioraceae</taxon>
        <taxon>Neodothiora</taxon>
    </lineage>
</organism>
<dbReference type="SMART" id="SM00320">
    <property type="entry name" value="WD40"/>
    <property type="match status" value="7"/>
</dbReference>
<comment type="similarity">
    <text evidence="3">Belongs to the THOC3 family.</text>
</comment>
<feature type="repeat" description="WD" evidence="4">
    <location>
        <begin position="239"/>
        <end position="271"/>
    </location>
</feature>
<accession>A0ABR3PL71</accession>
<dbReference type="EMBL" id="JBFMKM010000004">
    <property type="protein sequence ID" value="KAL1306872.1"/>
    <property type="molecule type" value="Genomic_DNA"/>
</dbReference>
<dbReference type="PANTHER" id="PTHR22839">
    <property type="entry name" value="THO COMPLEX SUBUNIT 3 THO3"/>
    <property type="match status" value="1"/>
</dbReference>
<dbReference type="PROSITE" id="PS50294">
    <property type="entry name" value="WD_REPEATS_REGION"/>
    <property type="match status" value="2"/>
</dbReference>
<protein>
    <recommendedName>
        <fullName evidence="8">THO complex subunit 3</fullName>
    </recommendedName>
</protein>
<reference evidence="6 7" key="1">
    <citation type="submission" date="2024-07" db="EMBL/GenBank/DDBJ databases">
        <title>Draft sequence of the Neodothiora populina.</title>
        <authorList>
            <person name="Drown D.D."/>
            <person name="Schuette U.S."/>
            <person name="Buechlein A.B."/>
            <person name="Rusch D.R."/>
            <person name="Winton L.W."/>
            <person name="Adams G.A."/>
        </authorList>
    </citation>
    <scope>NUCLEOTIDE SEQUENCE [LARGE SCALE GENOMIC DNA]</scope>
    <source>
        <strain evidence="6 7">CPC 39397</strain>
    </source>
</reference>
<feature type="region of interest" description="Disordered" evidence="5">
    <location>
        <begin position="115"/>
        <end position="134"/>
    </location>
</feature>
<evidence type="ECO:0000256" key="4">
    <source>
        <dbReference type="PROSITE-ProRule" id="PRU00221"/>
    </source>
</evidence>
<feature type="repeat" description="WD" evidence="4">
    <location>
        <begin position="76"/>
        <end position="111"/>
    </location>
</feature>
<dbReference type="InterPro" id="IPR036322">
    <property type="entry name" value="WD40_repeat_dom_sf"/>
</dbReference>
<sequence length="364" mass="38358">MPAPARSKPLKKDAFSRAFTSQKPILFSETTRPSSIPPHIRALSWSPTGAALSTTTGSKIRIWNPDRPNVKSSQDLAGHTGSVERVEWNPTREGELASTGQDGTVRLWDVRVGPGAAGGSSSSASPYAAAGSSAGRSSCVQDVKIGDAGLFLTWHPDGNQMVVGRRDDVIVVVDVRKGVSSDGATSAIEGLDVHEKGKLSSGQTNQCAFSNSGRELFVTTSEGTVKVLDWPSMTHIHTLHAHTSAAYSLSPSPNGSFLAVGGGDSLITLWDTHDWVCKHTLSALTGGVHCVSFSFDGTYVVGAHGPDKDGEKGLEVACAQTGEYVHRFETLGVVNTVAWHPLRYWLAYAGDPGGVKVLGLAGNL</sequence>
<evidence type="ECO:0000256" key="5">
    <source>
        <dbReference type="SAM" id="MobiDB-lite"/>
    </source>
</evidence>
<dbReference type="Pfam" id="PF00400">
    <property type="entry name" value="WD40"/>
    <property type="match status" value="4"/>
</dbReference>
<dbReference type="Gene3D" id="2.130.10.10">
    <property type="entry name" value="YVTN repeat-like/Quinoprotein amine dehydrogenase"/>
    <property type="match status" value="2"/>
</dbReference>
<dbReference type="InterPro" id="IPR019775">
    <property type="entry name" value="WD40_repeat_CS"/>
</dbReference>
<gene>
    <name evidence="6" type="ORF">AAFC00_005522</name>
</gene>
<dbReference type="InterPro" id="IPR040132">
    <property type="entry name" value="Tex1/THOC3"/>
</dbReference>
<evidence type="ECO:0008006" key="8">
    <source>
        <dbReference type="Google" id="ProtNLM"/>
    </source>
</evidence>
<dbReference type="PROSITE" id="PS00678">
    <property type="entry name" value="WD_REPEATS_1"/>
    <property type="match status" value="1"/>
</dbReference>